<name>A0ACB8QZR1_9AGAM</name>
<comment type="caution">
    <text evidence="1">The sequence shown here is derived from an EMBL/GenBank/DDBJ whole genome shotgun (WGS) entry which is preliminary data.</text>
</comment>
<organism evidence="1 2">
    <name type="scientific">Vararia minispora EC-137</name>
    <dbReference type="NCBI Taxonomy" id="1314806"/>
    <lineage>
        <taxon>Eukaryota</taxon>
        <taxon>Fungi</taxon>
        <taxon>Dikarya</taxon>
        <taxon>Basidiomycota</taxon>
        <taxon>Agaricomycotina</taxon>
        <taxon>Agaricomycetes</taxon>
        <taxon>Russulales</taxon>
        <taxon>Lachnocladiaceae</taxon>
        <taxon>Vararia</taxon>
    </lineage>
</organism>
<proteinExistence type="predicted"/>
<keyword evidence="1" id="KW-0378">Hydrolase</keyword>
<dbReference type="Proteomes" id="UP000814128">
    <property type="component" value="Unassembled WGS sequence"/>
</dbReference>
<evidence type="ECO:0000313" key="2">
    <source>
        <dbReference type="Proteomes" id="UP000814128"/>
    </source>
</evidence>
<evidence type="ECO:0000313" key="1">
    <source>
        <dbReference type="EMBL" id="KAI0037020.1"/>
    </source>
</evidence>
<sequence length="328" mass="35675">MDPSKYKQTTTSRGLLYNYYFTPSSDSSKPTILLLHGFPSTASDWAGLVPQLEAVGYGLIVPDMLGYGGTAKPVDATAYVGSKIARDCVDVLDAEGVSKAVVIGHDWGANATSKLASFFPERFEAFGFIAVGYSPPSPGVTWAAIVDQLKRILGYEPWGYLPFMASDESAKLIEGHMDSFMALAFAKDVNAHKDHICPPGAMQIWLKQNRTTPLLSSAIATPEWAADRKRNLLEGGVAASLCWYKVVVHELASEDDKDIPREHHVLTKPIFFGACTYDAACPPKLGDTALLLCAEGPVTRHEYAAGHWPILTHYEALGKDLLEWLAGL</sequence>
<accession>A0ACB8QZR1</accession>
<reference evidence="1" key="1">
    <citation type="submission" date="2021-02" db="EMBL/GenBank/DDBJ databases">
        <authorList>
            <consortium name="DOE Joint Genome Institute"/>
            <person name="Ahrendt S."/>
            <person name="Looney B.P."/>
            <person name="Miyauchi S."/>
            <person name="Morin E."/>
            <person name="Drula E."/>
            <person name="Courty P.E."/>
            <person name="Chicoki N."/>
            <person name="Fauchery L."/>
            <person name="Kohler A."/>
            <person name="Kuo A."/>
            <person name="Labutti K."/>
            <person name="Pangilinan J."/>
            <person name="Lipzen A."/>
            <person name="Riley R."/>
            <person name="Andreopoulos W."/>
            <person name="He G."/>
            <person name="Johnson J."/>
            <person name="Barry K.W."/>
            <person name="Grigoriev I.V."/>
            <person name="Nagy L."/>
            <person name="Hibbett D."/>
            <person name="Henrissat B."/>
            <person name="Matheny P.B."/>
            <person name="Labbe J."/>
            <person name="Martin F."/>
        </authorList>
    </citation>
    <scope>NUCLEOTIDE SEQUENCE</scope>
    <source>
        <strain evidence="1">EC-137</strain>
    </source>
</reference>
<gene>
    <name evidence="1" type="ORF">K488DRAFT_67181</name>
</gene>
<protein>
    <submittedName>
        <fullName evidence="1">Alpha/Beta hydrolase protein</fullName>
    </submittedName>
</protein>
<dbReference type="EMBL" id="MU273466">
    <property type="protein sequence ID" value="KAI0037020.1"/>
    <property type="molecule type" value="Genomic_DNA"/>
</dbReference>
<reference evidence="1" key="2">
    <citation type="journal article" date="2022" name="New Phytol.">
        <title>Evolutionary transition to the ectomycorrhizal habit in the genomes of a hyperdiverse lineage of mushroom-forming fungi.</title>
        <authorList>
            <person name="Looney B."/>
            <person name="Miyauchi S."/>
            <person name="Morin E."/>
            <person name="Drula E."/>
            <person name="Courty P.E."/>
            <person name="Kohler A."/>
            <person name="Kuo A."/>
            <person name="LaButti K."/>
            <person name="Pangilinan J."/>
            <person name="Lipzen A."/>
            <person name="Riley R."/>
            <person name="Andreopoulos W."/>
            <person name="He G."/>
            <person name="Johnson J."/>
            <person name="Nolan M."/>
            <person name="Tritt A."/>
            <person name="Barry K.W."/>
            <person name="Grigoriev I.V."/>
            <person name="Nagy L.G."/>
            <person name="Hibbett D."/>
            <person name="Henrissat B."/>
            <person name="Matheny P.B."/>
            <person name="Labbe J."/>
            <person name="Martin F.M."/>
        </authorList>
    </citation>
    <scope>NUCLEOTIDE SEQUENCE</scope>
    <source>
        <strain evidence="1">EC-137</strain>
    </source>
</reference>
<keyword evidence="2" id="KW-1185">Reference proteome</keyword>